<accession>A0A371DFJ2</accession>
<dbReference type="OrthoDB" id="10003767at2759"/>
<proteinExistence type="predicted"/>
<dbReference type="Gene3D" id="3.90.1200.10">
    <property type="match status" value="1"/>
</dbReference>
<dbReference type="PANTHER" id="PTHR21310:SF13">
    <property type="entry name" value="AMINOGLYCOSIDE PHOSPHOTRANSFERASE DOMAIN-CONTAINING PROTEIN"/>
    <property type="match status" value="1"/>
</dbReference>
<evidence type="ECO:0000313" key="3">
    <source>
        <dbReference type="Proteomes" id="UP000256964"/>
    </source>
</evidence>
<gene>
    <name evidence="2" type="ORF">OH76DRAFT_1435831</name>
</gene>
<dbReference type="AlphaFoldDB" id="A0A371DFJ2"/>
<keyword evidence="3" id="KW-1185">Reference proteome</keyword>
<dbReference type="Proteomes" id="UP000256964">
    <property type="component" value="Unassembled WGS sequence"/>
</dbReference>
<name>A0A371DFJ2_9APHY</name>
<dbReference type="Pfam" id="PF01636">
    <property type="entry name" value="APH"/>
    <property type="match status" value="1"/>
</dbReference>
<feature type="domain" description="Aminoglycoside phosphotransferase" evidence="1">
    <location>
        <begin position="58"/>
        <end position="294"/>
    </location>
</feature>
<dbReference type="InterPro" id="IPR011009">
    <property type="entry name" value="Kinase-like_dom_sf"/>
</dbReference>
<evidence type="ECO:0000313" key="2">
    <source>
        <dbReference type="EMBL" id="RDX51321.1"/>
    </source>
</evidence>
<reference evidence="2 3" key="1">
    <citation type="journal article" date="2018" name="Biotechnol. Biofuels">
        <title>Integrative visual omics of the white-rot fungus Polyporus brumalis exposes the biotechnological potential of its oxidative enzymes for delignifying raw plant biomass.</title>
        <authorList>
            <person name="Miyauchi S."/>
            <person name="Rancon A."/>
            <person name="Drula E."/>
            <person name="Hage H."/>
            <person name="Chaduli D."/>
            <person name="Favel A."/>
            <person name="Grisel S."/>
            <person name="Henrissat B."/>
            <person name="Herpoel-Gimbert I."/>
            <person name="Ruiz-Duenas F.J."/>
            <person name="Chevret D."/>
            <person name="Hainaut M."/>
            <person name="Lin J."/>
            <person name="Wang M."/>
            <person name="Pangilinan J."/>
            <person name="Lipzen A."/>
            <person name="Lesage-Meessen L."/>
            <person name="Navarro D."/>
            <person name="Riley R."/>
            <person name="Grigoriev I.V."/>
            <person name="Zhou S."/>
            <person name="Raouche S."/>
            <person name="Rosso M.N."/>
        </authorList>
    </citation>
    <scope>NUCLEOTIDE SEQUENCE [LARGE SCALE GENOMIC DNA]</scope>
    <source>
        <strain evidence="2 3">BRFM 1820</strain>
    </source>
</reference>
<dbReference type="Gene3D" id="3.30.200.20">
    <property type="entry name" value="Phosphorylase Kinase, domain 1"/>
    <property type="match status" value="1"/>
</dbReference>
<dbReference type="InterPro" id="IPR051678">
    <property type="entry name" value="AGP_Transferase"/>
</dbReference>
<dbReference type="PANTHER" id="PTHR21310">
    <property type="entry name" value="AMINOGLYCOSIDE PHOSPHOTRANSFERASE-RELATED-RELATED"/>
    <property type="match status" value="1"/>
</dbReference>
<evidence type="ECO:0000259" key="1">
    <source>
        <dbReference type="Pfam" id="PF01636"/>
    </source>
</evidence>
<sequence>MALASFWNRDGQREQLPVMPSSFERWTVGDDIEHSRREFLDRIEAALSSKVMSTDVRSAQRNLVLEIELEDGRREIVRAPVQGQELSAWSQDMFESEVALLSWLCERTSLPVPRIRCVVRRSECEPQTFAVMEKLPGDCLLNIFGDLPFSAKESLIRATAEMMLQLHNVEVPQRIGTTLVRDNVVNVIPLLAPRLAASTSRVFDTLEEYIDALIEERRASNLIDIREDADRSSANAMLNRLVEELPPILHRLSAPAYRRCVLSHGDLHGANVLIDHAGRISGLVDWEFHSTRPLVLEAQYPACIQYDGAYDPRFAQERMWWFCSPEDAARLRVVYAEAIKAKDKDYWRALTGGELLRQIEGWLTVGSSESDRRRMAAWMNTVFP</sequence>
<organism evidence="2 3">
    <name type="scientific">Lentinus brumalis</name>
    <dbReference type="NCBI Taxonomy" id="2498619"/>
    <lineage>
        <taxon>Eukaryota</taxon>
        <taxon>Fungi</taxon>
        <taxon>Dikarya</taxon>
        <taxon>Basidiomycota</taxon>
        <taxon>Agaricomycotina</taxon>
        <taxon>Agaricomycetes</taxon>
        <taxon>Polyporales</taxon>
        <taxon>Polyporaceae</taxon>
        <taxon>Lentinus</taxon>
    </lineage>
</organism>
<protein>
    <submittedName>
        <fullName evidence="2">Kinase-like protein</fullName>
    </submittedName>
</protein>
<dbReference type="EMBL" id="KZ857395">
    <property type="protein sequence ID" value="RDX51321.1"/>
    <property type="molecule type" value="Genomic_DNA"/>
</dbReference>
<dbReference type="InterPro" id="IPR002575">
    <property type="entry name" value="Aminoglycoside_PTrfase"/>
</dbReference>
<dbReference type="SUPFAM" id="SSF56112">
    <property type="entry name" value="Protein kinase-like (PK-like)"/>
    <property type="match status" value="1"/>
</dbReference>